<dbReference type="InterPro" id="IPR000782">
    <property type="entry name" value="FAS1_domain"/>
</dbReference>
<comment type="function">
    <text evidence="9">May be a cell surface adhesion protein.</text>
</comment>
<evidence type="ECO:0000256" key="8">
    <source>
        <dbReference type="ARBA" id="ARBA00023180"/>
    </source>
</evidence>
<evidence type="ECO:0000256" key="3">
    <source>
        <dbReference type="ARBA" id="ARBA00022475"/>
    </source>
</evidence>
<evidence type="ECO:0000256" key="9">
    <source>
        <dbReference type="ARBA" id="ARBA00024686"/>
    </source>
</evidence>
<dbReference type="SUPFAM" id="SSF82153">
    <property type="entry name" value="FAS1 domain"/>
    <property type="match status" value="1"/>
</dbReference>
<dbReference type="InterPro" id="IPR045003">
    <property type="entry name" value="FLA_A"/>
</dbReference>
<protein>
    <recommendedName>
        <fullName evidence="12">FAS1 domain-containing protein</fullName>
    </recommendedName>
</protein>
<feature type="region of interest" description="Disordered" evidence="10">
    <location>
        <begin position="388"/>
        <end position="408"/>
    </location>
</feature>
<evidence type="ECO:0000256" key="6">
    <source>
        <dbReference type="ARBA" id="ARBA00022974"/>
    </source>
</evidence>
<evidence type="ECO:0000256" key="7">
    <source>
        <dbReference type="ARBA" id="ARBA00023136"/>
    </source>
</evidence>
<proteinExistence type="inferred from homology"/>
<dbReference type="SMART" id="SM00554">
    <property type="entry name" value="FAS1"/>
    <property type="match status" value="1"/>
</dbReference>
<comment type="caution">
    <text evidence="13">The sequence shown here is derived from an EMBL/GenBank/DDBJ whole genome shotgun (WGS) entry which is preliminary data.</text>
</comment>
<keyword evidence="6" id="KW-0654">Proteoglycan</keyword>
<dbReference type="FunFam" id="2.30.180.10:FF:000006">
    <property type="entry name" value="Fasciclin-like arabinogalactan protein 11"/>
    <property type="match status" value="1"/>
</dbReference>
<sequence length="445" mass="48372">MVNRLALFSLFVVFFFLFQGSPALAQPAAAPAPSGPDNITKILEKAGQYTVLLKLMKSTAVGDQINTQLNNSNNGLTVFVPTDNAFSGLQPGTLNSLSNEQQVELIQFHVIPTFLSTGQFQTVSNPLRTQAGGSGSYEYPMNVTTSGNQVNISTGVSNATVDNTIFSDGQLAVYQVDQVLLPMSIFGSKPPAPAPAPEKSKKKKAASTDADSPTADSSSGAAKSRSRRQKNAHQCLNLTMLRAQTMVALKEYHSALFDVNRLMELNPSSEIYTNLQARLRIQLSFRFSVLHTFPGHIKYGKPVRFSLSYLLLHFSSVAQGKSLAPIPESEVELDEEEEINDKGLRRNYASNLPNHDRRENEDANIPILGSDKETDISRTSCAEGITRVAQSDHASSEQGLDQRVRPTPGPGVIVPLVWSKNISSNGWQAIPKSKGHSALHYAKMG</sequence>
<evidence type="ECO:0000313" key="14">
    <source>
        <dbReference type="Proteomes" id="UP001345219"/>
    </source>
</evidence>
<dbReference type="GO" id="GO:0098552">
    <property type="term" value="C:side of membrane"/>
    <property type="evidence" value="ECO:0007669"/>
    <property type="project" value="UniProtKB-KW"/>
</dbReference>
<keyword evidence="14" id="KW-1185">Reference proteome</keyword>
<evidence type="ECO:0000256" key="10">
    <source>
        <dbReference type="SAM" id="MobiDB-lite"/>
    </source>
</evidence>
<feature type="signal peptide" evidence="11">
    <location>
        <begin position="1"/>
        <end position="25"/>
    </location>
</feature>
<dbReference type="Gene3D" id="2.30.180.10">
    <property type="entry name" value="FAS1 domain"/>
    <property type="match status" value="1"/>
</dbReference>
<dbReference type="PROSITE" id="PS50213">
    <property type="entry name" value="FAS1"/>
    <property type="match status" value="1"/>
</dbReference>
<keyword evidence="3" id="KW-1003">Cell membrane</keyword>
<dbReference type="GO" id="GO:0009834">
    <property type="term" value="P:plant-type secondary cell wall biogenesis"/>
    <property type="evidence" value="ECO:0007669"/>
    <property type="project" value="UniProtKB-ARBA"/>
</dbReference>
<evidence type="ECO:0000256" key="11">
    <source>
        <dbReference type="SAM" id="SignalP"/>
    </source>
</evidence>
<feature type="region of interest" description="Disordered" evidence="10">
    <location>
        <begin position="190"/>
        <end position="233"/>
    </location>
</feature>
<name>A0AAN7JTB3_9MYRT</name>
<comment type="similarity">
    <text evidence="2">Belongs to the fasciclin-like AGP family.</text>
</comment>
<dbReference type="Proteomes" id="UP001345219">
    <property type="component" value="Chromosome 2"/>
</dbReference>
<feature type="chain" id="PRO_5042829323" description="FAS1 domain-containing protein" evidence="11">
    <location>
        <begin position="26"/>
        <end position="445"/>
    </location>
</feature>
<evidence type="ECO:0000256" key="5">
    <source>
        <dbReference type="ARBA" id="ARBA00022729"/>
    </source>
</evidence>
<feature type="compositionally biased region" description="Low complexity" evidence="10">
    <location>
        <begin position="207"/>
        <end position="223"/>
    </location>
</feature>
<keyword evidence="4" id="KW-0449">Lipoprotein</keyword>
<evidence type="ECO:0000256" key="4">
    <source>
        <dbReference type="ARBA" id="ARBA00022622"/>
    </source>
</evidence>
<dbReference type="InterPro" id="IPR036378">
    <property type="entry name" value="FAS1_dom_sf"/>
</dbReference>
<accession>A0AAN7JTB3</accession>
<evidence type="ECO:0000259" key="12">
    <source>
        <dbReference type="PROSITE" id="PS50213"/>
    </source>
</evidence>
<evidence type="ECO:0000313" key="13">
    <source>
        <dbReference type="EMBL" id="KAK4753789.1"/>
    </source>
</evidence>
<organism evidence="13 14">
    <name type="scientific">Trapa incisa</name>
    <dbReference type="NCBI Taxonomy" id="236973"/>
    <lineage>
        <taxon>Eukaryota</taxon>
        <taxon>Viridiplantae</taxon>
        <taxon>Streptophyta</taxon>
        <taxon>Embryophyta</taxon>
        <taxon>Tracheophyta</taxon>
        <taxon>Spermatophyta</taxon>
        <taxon>Magnoliopsida</taxon>
        <taxon>eudicotyledons</taxon>
        <taxon>Gunneridae</taxon>
        <taxon>Pentapetalae</taxon>
        <taxon>rosids</taxon>
        <taxon>malvids</taxon>
        <taxon>Myrtales</taxon>
        <taxon>Lythraceae</taxon>
        <taxon>Trapa</taxon>
    </lineage>
</organism>
<reference evidence="13 14" key="1">
    <citation type="journal article" date="2023" name="Hortic Res">
        <title>Pangenome of water caltrop reveals structural variations and asymmetric subgenome divergence after allopolyploidization.</title>
        <authorList>
            <person name="Zhang X."/>
            <person name="Chen Y."/>
            <person name="Wang L."/>
            <person name="Yuan Y."/>
            <person name="Fang M."/>
            <person name="Shi L."/>
            <person name="Lu R."/>
            <person name="Comes H.P."/>
            <person name="Ma Y."/>
            <person name="Chen Y."/>
            <person name="Huang G."/>
            <person name="Zhou Y."/>
            <person name="Zheng Z."/>
            <person name="Qiu Y."/>
        </authorList>
    </citation>
    <scope>NUCLEOTIDE SEQUENCE [LARGE SCALE GENOMIC DNA]</scope>
    <source>
        <tissue evidence="13">Roots</tissue>
    </source>
</reference>
<dbReference type="EMBL" id="JAXIOK010000015">
    <property type="protein sequence ID" value="KAK4753789.1"/>
    <property type="molecule type" value="Genomic_DNA"/>
</dbReference>
<dbReference type="AlphaFoldDB" id="A0AAN7JTB3"/>
<keyword evidence="7" id="KW-0472">Membrane</keyword>
<dbReference type="PANTHER" id="PTHR32077">
    <property type="entry name" value="FASCICLIN-LIKE ARABINOGALACTAN PROTEIN"/>
    <property type="match status" value="1"/>
</dbReference>
<dbReference type="PANTHER" id="PTHR32077:SF65">
    <property type="entry name" value="FASCICLIN-LIKE ARABINOGALACTAN PROTEIN 11"/>
    <property type="match status" value="1"/>
</dbReference>
<evidence type="ECO:0000256" key="2">
    <source>
        <dbReference type="ARBA" id="ARBA00007843"/>
    </source>
</evidence>
<feature type="compositionally biased region" description="Polar residues" evidence="10">
    <location>
        <begin position="388"/>
        <end position="399"/>
    </location>
</feature>
<dbReference type="Pfam" id="PF02469">
    <property type="entry name" value="Fasciclin"/>
    <property type="match status" value="1"/>
</dbReference>
<feature type="domain" description="FAS1" evidence="12">
    <location>
        <begin position="36"/>
        <end position="180"/>
    </location>
</feature>
<keyword evidence="8" id="KW-0325">Glycoprotein</keyword>
<keyword evidence="5 11" id="KW-0732">Signal</keyword>
<keyword evidence="4" id="KW-0336">GPI-anchor</keyword>
<evidence type="ECO:0000256" key="1">
    <source>
        <dbReference type="ARBA" id="ARBA00004609"/>
    </source>
</evidence>
<gene>
    <name evidence="13" type="ORF">SAY87_001893</name>
</gene>
<comment type="subcellular location">
    <subcellularLocation>
        <location evidence="1">Cell membrane</location>
        <topology evidence="1">Lipid-anchor</topology>
        <topology evidence="1">GPI-anchor</topology>
    </subcellularLocation>
</comment>
<dbReference type="GO" id="GO:0005886">
    <property type="term" value="C:plasma membrane"/>
    <property type="evidence" value="ECO:0007669"/>
    <property type="project" value="UniProtKB-SubCell"/>
</dbReference>